<protein>
    <submittedName>
        <fullName evidence="1">Uncharacterized protein</fullName>
    </submittedName>
</protein>
<name>A0A5N5T0U2_9CRUS</name>
<feature type="non-terminal residue" evidence="1">
    <location>
        <position position="1"/>
    </location>
</feature>
<proteinExistence type="predicted"/>
<accession>A0A5N5T0U2</accession>
<dbReference type="EMBL" id="SEYY01015502">
    <property type="protein sequence ID" value="KAB7500046.1"/>
    <property type="molecule type" value="Genomic_DNA"/>
</dbReference>
<dbReference type="Proteomes" id="UP000326759">
    <property type="component" value="Unassembled WGS sequence"/>
</dbReference>
<comment type="caution">
    <text evidence="1">The sequence shown here is derived from an EMBL/GenBank/DDBJ whole genome shotgun (WGS) entry which is preliminary data.</text>
</comment>
<gene>
    <name evidence="1" type="ORF">Anas_14713</name>
</gene>
<organism evidence="1 2">
    <name type="scientific">Armadillidium nasatum</name>
    <dbReference type="NCBI Taxonomy" id="96803"/>
    <lineage>
        <taxon>Eukaryota</taxon>
        <taxon>Metazoa</taxon>
        <taxon>Ecdysozoa</taxon>
        <taxon>Arthropoda</taxon>
        <taxon>Crustacea</taxon>
        <taxon>Multicrustacea</taxon>
        <taxon>Malacostraca</taxon>
        <taxon>Eumalacostraca</taxon>
        <taxon>Peracarida</taxon>
        <taxon>Isopoda</taxon>
        <taxon>Oniscidea</taxon>
        <taxon>Crinocheta</taxon>
        <taxon>Armadillidiidae</taxon>
        <taxon>Armadillidium</taxon>
    </lineage>
</organism>
<keyword evidence="2" id="KW-1185">Reference proteome</keyword>
<evidence type="ECO:0000313" key="1">
    <source>
        <dbReference type="EMBL" id="KAB7500046.1"/>
    </source>
</evidence>
<evidence type="ECO:0000313" key="2">
    <source>
        <dbReference type="Proteomes" id="UP000326759"/>
    </source>
</evidence>
<reference evidence="1 2" key="1">
    <citation type="journal article" date="2019" name="PLoS Biol.">
        <title>Sex chromosomes control vertical transmission of feminizing Wolbachia symbionts in an isopod.</title>
        <authorList>
            <person name="Becking T."/>
            <person name="Chebbi M.A."/>
            <person name="Giraud I."/>
            <person name="Moumen B."/>
            <person name="Laverre T."/>
            <person name="Caubet Y."/>
            <person name="Peccoud J."/>
            <person name="Gilbert C."/>
            <person name="Cordaux R."/>
        </authorList>
    </citation>
    <scope>NUCLEOTIDE SEQUENCE [LARGE SCALE GENOMIC DNA]</scope>
    <source>
        <strain evidence="1">ANa2</strain>
        <tissue evidence="1">Whole body excluding digestive tract and cuticle</tissue>
    </source>
</reference>
<sequence length="311" mass="36020">TRIFQKNTIPYFQDPCFDLSGNDRQITLSPYFSTMKILQNGPIGKSITPGNFFLQHSFNFKYKDISKEHYSIFSGPITRIFQKNTIPYFQDPCFDLSGNDRQITLSPYFSTMKILQNGPIGKSITPGNFFLQHSFNFKYKDISKDNYSIFSGPITVSILSTRIFQKNTIPYFQDPCFDLSGNDRQITLSPYFSTMKILQNGPIGKSITPGNFFLQHSFNFKYKDISKEQLFHIFRTHVLTFRENDRQITLSPYFSTMKILQNGLIGKSITPGNFFLQHSFNFKYKDISKEHYSIFSGPISFECAKWLAGLK</sequence>
<dbReference type="AlphaFoldDB" id="A0A5N5T0U2"/>